<feature type="domain" description="SEC7" evidence="2">
    <location>
        <begin position="549"/>
        <end position="725"/>
    </location>
</feature>
<dbReference type="FunFam" id="1.10.1000.11:FF:000002">
    <property type="entry name" value="Cytohesin 1"/>
    <property type="match status" value="1"/>
</dbReference>
<dbReference type="PANTHER" id="PTHR10663">
    <property type="entry name" value="GUANYL-NUCLEOTIDE EXCHANGE FACTOR"/>
    <property type="match status" value="1"/>
</dbReference>
<dbReference type="Gene3D" id="1.10.220.20">
    <property type="match status" value="1"/>
</dbReference>
<keyword evidence="4" id="KW-1185">Reference proteome</keyword>
<dbReference type="GO" id="GO:0005794">
    <property type="term" value="C:Golgi apparatus"/>
    <property type="evidence" value="ECO:0007669"/>
    <property type="project" value="UniProtKB-ARBA"/>
</dbReference>
<feature type="region of interest" description="Disordered" evidence="1">
    <location>
        <begin position="1061"/>
        <end position="1092"/>
    </location>
</feature>
<dbReference type="PROSITE" id="PS50190">
    <property type="entry name" value="SEC7"/>
    <property type="match status" value="1"/>
</dbReference>
<sequence length="1649" mass="185959">MSDTNINHEFTRSTSFDLNNNNTNNTNMETLLSDIRENRTVPCNEWRTFLKQQINSIILQILSNSKYRPHNVPISAIMLDCNSSINDFRNLNPLVPNINKEPSSEDIKSSANNASASSEADAKKDANSNNPALPKVQLGKLGKLINTQVFEFDDWDQIERTNTFKKPPGILAEMIELRKYIERLPERTDLDSLTVLSPFIHIIQSAETSGAVTGAALTSVQYILSNRVLADHSNNLITSIRELSVAVTNCKFEASEPSQDEIVLMRILKVMDVMVQTDIVFDRLATTHIHAIIESALSLCHQIKMSLVFRHHAEQAIQSIILCVISKLASNPQRHFNPAIEALAASDTLIVGADSSTRPSISRSNSVSDAHTAPTFAEVLQDIFKTLIALLDPYSLSHTDYMRLIGISLLHSIFLKDGYLLMREESLRPLICDRLMRNLWILQFGEHLNIVTQSLDLSTLLLSLGLPYMKAQLQLLINQAMQISSPNYQFGNVGKLKQDQIQFLFVNFLFNLFQSSPTFFNELFINYDADIYHQNILEKLVNFIVENCAVEQFNTKPANGIDFLVQNNFLPSKDSENFNFELAKFIKNTPGLDKKKLGEYISKAQNIQILESFLSLFEFNNKRIDEAIRDFLTAFRLPGESQQIDRIMDTFSTFYFNSGPEEFNHRDAVYVISFSVVMLNTDQHSPQVRNKMDFNSYRNNLRGVNDGKNFSDEYLLAIFEGIRDNEIVMPEEHEGQKSLDFIWTSSLQNAQSSGLYYKTTPGQFDEQVFAAIYGIITDLLIQVYKGSLNDSLIQSCLMGLYLVGHLSNGFNNSQALDNLVKVVSSLMARLFSDNEDIDTGFSAQSSSIVNRTQMVDNIILSDLAVNLGQSYKAQLATVFLFNLSGDYIANLDSGWWDLLDLLKLFVDSFLLPTDLLTIEEYGFHDDPGSSTSQAKKTSIFIPFSAPDINTHNPNWKNSSETGYIHMQQPSVSTEGSNSGIFSALTSYLGYSSTHPDLVWELPVNLLFAYHDSTKKIIEPCKFKELMANIQNLNQSKFEALVKKLMIMTRLPQIDSNINDSISRPNVPLSESSDQVTDSSTEPLLQQGSNLDSGSAKYSPSSTFFIHWLVNIALEYHSADRFWPIILTFFADVIYQAEVYHPYIIQRVLVELVNIIFHLTPKSTQSNLAQLSLNKAVQLLGKTSPNSIISSSEQLVPAFKLLIATYSNFLFDSSCWATCLHVAHNTFSSPNPQTVHKTFNLVQQLIGSINHVQVSHGDYLLLVNLLIEYSNPDQFIRSSDDPLQLVIQRSSLSLRLIGKLLEQIPHVAQDRQLSGYYLPPMIGLSNLSNHLRKEIRGAALSQLKYALTSSYLTSQSTFADWSKIFHKVMFPLIDQTISNSHTNGKRQGQQHQQPQMDLIELEEGRTRVSSMLSQVYLVYLNLVSPINPSIDNEESLDSFTHVKNIWTDLLPRVLKLMKHPRQNDQYFETIFEIVKNLILVMQATNILLLATDPALEGINTPGYQAKDLESLDQKTQLTITTYVLIKENFPQLMEQLFPTRSLSASPQNMLKIPTVSSENIGNQESVVQESENEVKVEELSENKTVDTNEGDEKEATRINEANTPEPKQEHSTPEPAPSQQSPVQKEEPKKPSEDPDQIRDHSAASIILSL</sequence>
<feature type="region of interest" description="Disordered" evidence="1">
    <location>
        <begin position="97"/>
        <end position="134"/>
    </location>
</feature>
<dbReference type="Pfam" id="PF01369">
    <property type="entry name" value="Sec7"/>
    <property type="match status" value="1"/>
</dbReference>
<dbReference type="InterPro" id="IPR000904">
    <property type="entry name" value="Sec7_dom"/>
</dbReference>
<dbReference type="Pfam" id="PF12783">
    <property type="entry name" value="Sec7-like_HUS"/>
    <property type="match status" value="1"/>
</dbReference>
<dbReference type="GO" id="GO:0032012">
    <property type="term" value="P:regulation of ARF protein signal transduction"/>
    <property type="evidence" value="ECO:0007669"/>
    <property type="project" value="InterPro"/>
</dbReference>
<evidence type="ECO:0000259" key="2">
    <source>
        <dbReference type="PROSITE" id="PS50190"/>
    </source>
</evidence>
<dbReference type="GO" id="GO:0005085">
    <property type="term" value="F:guanyl-nucleotide exchange factor activity"/>
    <property type="evidence" value="ECO:0007669"/>
    <property type="project" value="InterPro"/>
</dbReference>
<dbReference type="EMBL" id="KQ964435">
    <property type="protein sequence ID" value="KXN73539.1"/>
    <property type="molecule type" value="Genomic_DNA"/>
</dbReference>
<feature type="compositionally biased region" description="Low complexity" evidence="1">
    <location>
        <begin position="109"/>
        <end position="119"/>
    </location>
</feature>
<dbReference type="GO" id="GO:0016192">
    <property type="term" value="P:vesicle-mediated transport"/>
    <property type="evidence" value="ECO:0007669"/>
    <property type="project" value="UniProtKB-ARBA"/>
</dbReference>
<accession>A0A137PEV6</accession>
<feature type="region of interest" description="Disordered" evidence="1">
    <location>
        <begin position="1560"/>
        <end position="1649"/>
    </location>
</feature>
<feature type="compositionally biased region" description="Basic and acidic residues" evidence="1">
    <location>
        <begin position="1571"/>
        <end position="1585"/>
    </location>
</feature>
<dbReference type="InterPro" id="IPR032691">
    <property type="entry name" value="Mon2/Sec7/BIG1-like_HUS"/>
</dbReference>
<dbReference type="Proteomes" id="UP000070444">
    <property type="component" value="Unassembled WGS sequence"/>
</dbReference>
<dbReference type="SUPFAM" id="SSF48425">
    <property type="entry name" value="Sec7 domain"/>
    <property type="match status" value="1"/>
</dbReference>
<reference evidence="3 4" key="1">
    <citation type="journal article" date="2015" name="Genome Biol. Evol.">
        <title>Phylogenomic analyses indicate that early fungi evolved digesting cell walls of algal ancestors of land plants.</title>
        <authorList>
            <person name="Chang Y."/>
            <person name="Wang S."/>
            <person name="Sekimoto S."/>
            <person name="Aerts A.L."/>
            <person name="Choi C."/>
            <person name="Clum A."/>
            <person name="LaButti K.M."/>
            <person name="Lindquist E.A."/>
            <person name="Yee Ngan C."/>
            <person name="Ohm R.A."/>
            <person name="Salamov A.A."/>
            <person name="Grigoriev I.V."/>
            <person name="Spatafora J.W."/>
            <person name="Berbee M.L."/>
        </authorList>
    </citation>
    <scope>NUCLEOTIDE SEQUENCE [LARGE SCALE GENOMIC DNA]</scope>
    <source>
        <strain evidence="3 4">NRRL 28638</strain>
    </source>
</reference>
<name>A0A137PEV6_CONC2</name>
<dbReference type="OrthoDB" id="10258608at2759"/>
<dbReference type="SMART" id="SM00222">
    <property type="entry name" value="Sec7"/>
    <property type="match status" value="1"/>
</dbReference>
<feature type="compositionally biased region" description="Basic and acidic residues" evidence="1">
    <location>
        <begin position="1623"/>
        <end position="1641"/>
    </location>
</feature>
<dbReference type="CDD" id="cd00171">
    <property type="entry name" value="Sec7"/>
    <property type="match status" value="1"/>
</dbReference>
<evidence type="ECO:0000256" key="1">
    <source>
        <dbReference type="SAM" id="MobiDB-lite"/>
    </source>
</evidence>
<evidence type="ECO:0000313" key="3">
    <source>
        <dbReference type="EMBL" id="KXN73539.1"/>
    </source>
</evidence>
<protein>
    <submittedName>
        <fullName evidence="3">Sec7-domain-containing protein</fullName>
    </submittedName>
</protein>
<dbReference type="Gene3D" id="1.10.1000.11">
    <property type="entry name" value="Arf Nucleotide-binding Site Opener,domain 2"/>
    <property type="match status" value="1"/>
</dbReference>
<dbReference type="PANTHER" id="PTHR10663:SF388">
    <property type="entry name" value="GOLGI-SPECIFIC BREFELDIN A-RESISTANCE GUANINE NUCLEOTIDE EXCHANGE FACTOR 1"/>
    <property type="match status" value="1"/>
</dbReference>
<dbReference type="STRING" id="796925.A0A137PEV6"/>
<dbReference type="InterPro" id="IPR023394">
    <property type="entry name" value="Sec7_C_sf"/>
</dbReference>
<proteinExistence type="predicted"/>
<gene>
    <name evidence="3" type="ORF">CONCODRAFT_83438</name>
</gene>
<dbReference type="InterPro" id="IPR035999">
    <property type="entry name" value="Sec7_dom_sf"/>
</dbReference>
<organism evidence="3 4">
    <name type="scientific">Conidiobolus coronatus (strain ATCC 28846 / CBS 209.66 / NRRL 28638)</name>
    <name type="common">Delacroixia coronata</name>
    <dbReference type="NCBI Taxonomy" id="796925"/>
    <lineage>
        <taxon>Eukaryota</taxon>
        <taxon>Fungi</taxon>
        <taxon>Fungi incertae sedis</taxon>
        <taxon>Zoopagomycota</taxon>
        <taxon>Entomophthoromycotina</taxon>
        <taxon>Entomophthoromycetes</taxon>
        <taxon>Entomophthorales</taxon>
        <taxon>Ancylistaceae</taxon>
        <taxon>Conidiobolus</taxon>
    </lineage>
</organism>
<evidence type="ECO:0000313" key="4">
    <source>
        <dbReference type="Proteomes" id="UP000070444"/>
    </source>
</evidence>